<dbReference type="PANTHER" id="PTHR43342:SF1">
    <property type="entry name" value="BIFURCATING [FEFE] HYDROGENASE GAMMA SUBUNIT"/>
    <property type="match status" value="1"/>
</dbReference>
<evidence type="ECO:0000256" key="6">
    <source>
        <dbReference type="ARBA" id="ARBA00034078"/>
    </source>
</evidence>
<comment type="cofactor">
    <cofactor evidence="6">
        <name>[2Fe-2S] cluster</name>
        <dbReference type="ChEBI" id="CHEBI:190135"/>
    </cofactor>
</comment>
<sequence length="160" mass="17656">MGQDERKTLTPELRAFIEEWKPKPGNLIMVLHRVQQTYGYMPREIVLELADLLGVPLAKIYGVITFYNFFKLKRPGRNLIQVCLGTACYLKGGDDIMKALEQELGVGVNTVTPDGEFSTEAVRCLGCCGLAPVIVINGEVFGKVTKAALPGILDKFRAKP</sequence>
<dbReference type="Gene3D" id="1.10.10.1590">
    <property type="entry name" value="NADH-quinone oxidoreductase subunit E"/>
    <property type="match status" value="1"/>
</dbReference>
<dbReference type="SUPFAM" id="SSF52833">
    <property type="entry name" value="Thioredoxin-like"/>
    <property type="match status" value="1"/>
</dbReference>
<evidence type="ECO:0000256" key="3">
    <source>
        <dbReference type="ARBA" id="ARBA00022723"/>
    </source>
</evidence>
<dbReference type="InterPro" id="IPR028431">
    <property type="entry name" value="NADP_DH_HndA-like"/>
</dbReference>
<dbReference type="PIRSF" id="PIRSF000216">
    <property type="entry name" value="NADH_DH_24kDa"/>
    <property type="match status" value="1"/>
</dbReference>
<dbReference type="Gene3D" id="3.40.30.10">
    <property type="entry name" value="Glutaredoxin"/>
    <property type="match status" value="1"/>
</dbReference>
<organism evidence="9 10">
    <name type="scientific">Candidatus Spyradenecus faecavium</name>
    <dbReference type="NCBI Taxonomy" id="2840947"/>
    <lineage>
        <taxon>Bacteria</taxon>
        <taxon>Pseudomonadati</taxon>
        <taxon>Lentisphaerota</taxon>
        <taxon>Lentisphaeria</taxon>
        <taxon>Lentisphaerales</taxon>
        <taxon>Lentisphaeraceae</taxon>
        <taxon>Lentisphaeraceae incertae sedis</taxon>
        <taxon>Candidatus Spyradenecus</taxon>
    </lineage>
</organism>
<feature type="transmembrane region" description="Helical" evidence="8">
    <location>
        <begin position="49"/>
        <end position="70"/>
    </location>
</feature>
<dbReference type="CDD" id="cd03064">
    <property type="entry name" value="TRX_Fd_NuoE"/>
    <property type="match status" value="1"/>
</dbReference>
<dbReference type="GO" id="GO:0051537">
    <property type="term" value="F:2 iron, 2 sulfur cluster binding"/>
    <property type="evidence" value="ECO:0007669"/>
    <property type="project" value="UniProtKB-KW"/>
</dbReference>
<keyword evidence="5 7" id="KW-0411">Iron-sulfur</keyword>
<dbReference type="AlphaFoldDB" id="A0A9D1T2A4"/>
<evidence type="ECO:0000256" key="7">
    <source>
        <dbReference type="PIRSR" id="PIRSR000216-1"/>
    </source>
</evidence>
<feature type="binding site" evidence="7">
    <location>
        <position position="88"/>
    </location>
    <ligand>
        <name>[2Fe-2S] cluster</name>
        <dbReference type="ChEBI" id="CHEBI:190135"/>
    </ligand>
</feature>
<proteinExistence type="inferred from homology"/>
<feature type="binding site" evidence="7">
    <location>
        <position position="128"/>
    </location>
    <ligand>
        <name>[2Fe-2S] cluster</name>
        <dbReference type="ChEBI" id="CHEBI:190135"/>
    </ligand>
</feature>
<dbReference type="Pfam" id="PF01257">
    <property type="entry name" value="2Fe-2S_thioredx"/>
    <property type="match status" value="1"/>
</dbReference>
<dbReference type="PANTHER" id="PTHR43342">
    <property type="entry name" value="NADH-QUINONE OXIDOREDUCTASE, E SUBUNIT"/>
    <property type="match status" value="1"/>
</dbReference>
<comment type="cofactor">
    <cofactor evidence="7">
        <name>[2Fe-2S] cluster</name>
        <dbReference type="ChEBI" id="CHEBI:190135"/>
    </cofactor>
    <text evidence="7">Binds 1 [2Fe-2S] cluster.</text>
</comment>
<dbReference type="InterPro" id="IPR002023">
    <property type="entry name" value="NuoE-like"/>
</dbReference>
<feature type="binding site" evidence="7">
    <location>
        <position position="83"/>
    </location>
    <ligand>
        <name>[2Fe-2S] cluster</name>
        <dbReference type="ChEBI" id="CHEBI:190135"/>
    </ligand>
</feature>
<keyword evidence="8" id="KW-0812">Transmembrane</keyword>
<gene>
    <name evidence="9" type="ORF">IAC79_03810</name>
</gene>
<dbReference type="EMBL" id="DVOR01000121">
    <property type="protein sequence ID" value="HIV09220.1"/>
    <property type="molecule type" value="Genomic_DNA"/>
</dbReference>
<keyword evidence="8" id="KW-1133">Transmembrane helix</keyword>
<feature type="binding site" evidence="7">
    <location>
        <position position="124"/>
    </location>
    <ligand>
        <name>[2Fe-2S] cluster</name>
        <dbReference type="ChEBI" id="CHEBI:190135"/>
    </ligand>
</feature>
<evidence type="ECO:0000256" key="2">
    <source>
        <dbReference type="ARBA" id="ARBA00022714"/>
    </source>
</evidence>
<keyword evidence="3 7" id="KW-0479">Metal-binding</keyword>
<reference evidence="9" key="1">
    <citation type="submission" date="2020-10" db="EMBL/GenBank/DDBJ databases">
        <authorList>
            <person name="Gilroy R."/>
        </authorList>
    </citation>
    <scope>NUCLEOTIDE SEQUENCE</scope>
    <source>
        <strain evidence="9">35461</strain>
    </source>
</reference>
<evidence type="ECO:0000256" key="5">
    <source>
        <dbReference type="ARBA" id="ARBA00023014"/>
    </source>
</evidence>
<comment type="caution">
    <text evidence="9">The sequence shown here is derived from an EMBL/GenBank/DDBJ whole genome shotgun (WGS) entry which is preliminary data.</text>
</comment>
<dbReference type="PROSITE" id="PS01099">
    <property type="entry name" value="COMPLEX1_24K"/>
    <property type="match status" value="1"/>
</dbReference>
<dbReference type="InterPro" id="IPR036249">
    <property type="entry name" value="Thioredoxin-like_sf"/>
</dbReference>
<dbReference type="GO" id="GO:0046872">
    <property type="term" value="F:metal ion binding"/>
    <property type="evidence" value="ECO:0007669"/>
    <property type="project" value="UniProtKB-KW"/>
</dbReference>
<dbReference type="GO" id="GO:0016491">
    <property type="term" value="F:oxidoreductase activity"/>
    <property type="evidence" value="ECO:0007669"/>
    <property type="project" value="InterPro"/>
</dbReference>
<keyword evidence="4 7" id="KW-0408">Iron</keyword>
<evidence type="ECO:0000313" key="9">
    <source>
        <dbReference type="EMBL" id="HIV09220.1"/>
    </source>
</evidence>
<evidence type="ECO:0000256" key="1">
    <source>
        <dbReference type="ARBA" id="ARBA00010643"/>
    </source>
</evidence>
<evidence type="ECO:0000313" key="10">
    <source>
        <dbReference type="Proteomes" id="UP000886845"/>
    </source>
</evidence>
<dbReference type="InterPro" id="IPR042128">
    <property type="entry name" value="NuoE_dom"/>
</dbReference>
<name>A0A9D1T2A4_9BACT</name>
<protein>
    <submittedName>
        <fullName evidence="9">NAD(P)H-dependent oxidoreductase subunit E</fullName>
    </submittedName>
</protein>
<dbReference type="InterPro" id="IPR041921">
    <property type="entry name" value="NuoE_N"/>
</dbReference>
<evidence type="ECO:0000256" key="4">
    <source>
        <dbReference type="ARBA" id="ARBA00023004"/>
    </source>
</evidence>
<dbReference type="Proteomes" id="UP000886845">
    <property type="component" value="Unassembled WGS sequence"/>
</dbReference>
<evidence type="ECO:0000256" key="8">
    <source>
        <dbReference type="SAM" id="Phobius"/>
    </source>
</evidence>
<accession>A0A9D1T2A4</accession>
<keyword evidence="2 7" id="KW-0001">2Fe-2S</keyword>
<keyword evidence="8" id="KW-0472">Membrane</keyword>
<reference evidence="9" key="2">
    <citation type="journal article" date="2021" name="PeerJ">
        <title>Extensive microbial diversity within the chicken gut microbiome revealed by metagenomics and culture.</title>
        <authorList>
            <person name="Gilroy R."/>
            <person name="Ravi A."/>
            <person name="Getino M."/>
            <person name="Pursley I."/>
            <person name="Horton D.L."/>
            <person name="Alikhan N.F."/>
            <person name="Baker D."/>
            <person name="Gharbi K."/>
            <person name="Hall N."/>
            <person name="Watson M."/>
            <person name="Adriaenssens E.M."/>
            <person name="Foster-Nyarko E."/>
            <person name="Jarju S."/>
            <person name="Secka A."/>
            <person name="Antonio M."/>
            <person name="Oren A."/>
            <person name="Chaudhuri R.R."/>
            <person name="La Ragione R."/>
            <person name="Hildebrand F."/>
            <person name="Pallen M.J."/>
        </authorList>
    </citation>
    <scope>NUCLEOTIDE SEQUENCE</scope>
    <source>
        <strain evidence="9">35461</strain>
    </source>
</reference>
<comment type="similarity">
    <text evidence="1">Belongs to the complex I 24 kDa subunit family.</text>
</comment>